<dbReference type="AlphaFoldDB" id="A0A1I2GMG9"/>
<gene>
    <name evidence="1" type="ORF">SAMN05216167_1342</name>
</gene>
<protein>
    <recommendedName>
        <fullName evidence="3">Alpha/beta hydrolase family protein</fullName>
    </recommendedName>
</protein>
<sequence length="272" mass="30634">MNLSTYSVSFYWLLISLAIGASVGYSAQAQSKNPALDSMGANIGKQNWKAATQWALKAAEADPKEKYWRYLNAADFASRDKNADLAIRYASLVVNSDIVTNAYFGKSFEWLRADPRWKVLMGKVVQARQRERQQRIQASLPFRSYQKELMAQANQQLASLSKIASASQLYQQLQKAYPAHHYSRTGQYQYAWLRLADSLEFPYLVQLPPHFDAAKSYPLVVILHGAVSYNTGLPDVADSTTAFFGRLFMEQAAQSGVIAVFPYGNRQYNWGA</sequence>
<dbReference type="EMBL" id="FOLQ01000034">
    <property type="protein sequence ID" value="SFF18423.1"/>
    <property type="molecule type" value="Genomic_DNA"/>
</dbReference>
<accession>A0A1I2GMG9</accession>
<organism evidence="1 2">
    <name type="scientific">Spirosoma endophyticum</name>
    <dbReference type="NCBI Taxonomy" id="662367"/>
    <lineage>
        <taxon>Bacteria</taxon>
        <taxon>Pseudomonadati</taxon>
        <taxon>Bacteroidota</taxon>
        <taxon>Cytophagia</taxon>
        <taxon>Cytophagales</taxon>
        <taxon>Cytophagaceae</taxon>
        <taxon>Spirosoma</taxon>
    </lineage>
</organism>
<proteinExistence type="predicted"/>
<dbReference type="OrthoDB" id="699118at2"/>
<evidence type="ECO:0000313" key="2">
    <source>
        <dbReference type="Proteomes" id="UP000198598"/>
    </source>
</evidence>
<dbReference type="Proteomes" id="UP000198598">
    <property type="component" value="Unassembled WGS sequence"/>
</dbReference>
<evidence type="ECO:0008006" key="3">
    <source>
        <dbReference type="Google" id="ProtNLM"/>
    </source>
</evidence>
<dbReference type="RefSeq" id="WP_093834445.1">
    <property type="nucleotide sequence ID" value="NZ_FOLQ01000034.1"/>
</dbReference>
<name>A0A1I2GMG9_9BACT</name>
<keyword evidence="2" id="KW-1185">Reference proteome</keyword>
<evidence type="ECO:0000313" key="1">
    <source>
        <dbReference type="EMBL" id="SFF18423.1"/>
    </source>
</evidence>
<reference evidence="1 2" key="1">
    <citation type="submission" date="2016-10" db="EMBL/GenBank/DDBJ databases">
        <authorList>
            <person name="de Groot N.N."/>
        </authorList>
    </citation>
    <scope>NUCLEOTIDE SEQUENCE [LARGE SCALE GENOMIC DNA]</scope>
    <source>
        <strain evidence="1 2">DSM 26130</strain>
    </source>
</reference>
<dbReference type="Gene3D" id="3.40.50.1820">
    <property type="entry name" value="alpha/beta hydrolase"/>
    <property type="match status" value="1"/>
</dbReference>
<dbReference type="InterPro" id="IPR029058">
    <property type="entry name" value="AB_hydrolase_fold"/>
</dbReference>
<dbReference type="SUPFAM" id="SSF53474">
    <property type="entry name" value="alpha/beta-Hydrolases"/>
    <property type="match status" value="1"/>
</dbReference>